<feature type="region of interest" description="Disordered" evidence="6">
    <location>
        <begin position="647"/>
        <end position="686"/>
    </location>
</feature>
<reference evidence="10" key="1">
    <citation type="submission" date="2022-01" db="EMBL/GenBank/DDBJ databases">
        <authorList>
            <person name="Braso-Vives M."/>
        </authorList>
    </citation>
    <scope>NUCLEOTIDE SEQUENCE</scope>
</reference>
<feature type="signal peptide" evidence="8">
    <location>
        <begin position="1"/>
        <end position="22"/>
    </location>
</feature>
<keyword evidence="3" id="KW-0677">Repeat</keyword>
<keyword evidence="7" id="KW-0812">Transmembrane</keyword>
<keyword evidence="11" id="KW-1185">Reference proteome</keyword>
<dbReference type="InterPro" id="IPR003599">
    <property type="entry name" value="Ig_sub"/>
</dbReference>
<dbReference type="InterPro" id="IPR036179">
    <property type="entry name" value="Ig-like_dom_sf"/>
</dbReference>
<dbReference type="SMART" id="SM00409">
    <property type="entry name" value="IG"/>
    <property type="match status" value="1"/>
</dbReference>
<dbReference type="InterPro" id="IPR000372">
    <property type="entry name" value="LRRNT"/>
</dbReference>
<name>A0A8J9ZBV1_BRALA</name>
<feature type="region of interest" description="Disordered" evidence="6">
    <location>
        <begin position="814"/>
        <end position="835"/>
    </location>
</feature>
<dbReference type="SMART" id="SM00408">
    <property type="entry name" value="IGc2"/>
    <property type="match status" value="1"/>
</dbReference>
<feature type="transmembrane region" description="Helical" evidence="7">
    <location>
        <begin position="714"/>
        <end position="738"/>
    </location>
</feature>
<dbReference type="InterPro" id="IPR007110">
    <property type="entry name" value="Ig-like_dom"/>
</dbReference>
<feature type="compositionally biased region" description="Low complexity" evidence="6">
    <location>
        <begin position="818"/>
        <end position="835"/>
    </location>
</feature>
<dbReference type="FunFam" id="3.80.10.10:FF:001164">
    <property type="entry name" value="GH01279p"/>
    <property type="match status" value="1"/>
</dbReference>
<dbReference type="InterPro" id="IPR050467">
    <property type="entry name" value="LRFN"/>
</dbReference>
<evidence type="ECO:0000256" key="7">
    <source>
        <dbReference type="SAM" id="Phobius"/>
    </source>
</evidence>
<dbReference type="PANTHER" id="PTHR45842:SF22">
    <property type="entry name" value="INSULIN-LIKE GROWTH FACTOR-BINDING PROTEIN COMPLEX ACID LABILE SUBUNIT ISOFORM X1"/>
    <property type="match status" value="1"/>
</dbReference>
<dbReference type="InterPro" id="IPR032675">
    <property type="entry name" value="LRR_dom_sf"/>
</dbReference>
<dbReference type="Gene3D" id="3.80.10.10">
    <property type="entry name" value="Ribonuclease Inhibitor"/>
    <property type="match status" value="3"/>
</dbReference>
<feature type="domain" description="Ig-like" evidence="9">
    <location>
        <begin position="550"/>
        <end position="637"/>
    </location>
</feature>
<dbReference type="SMART" id="SM00013">
    <property type="entry name" value="LRRNT"/>
    <property type="match status" value="1"/>
</dbReference>
<dbReference type="InterPro" id="IPR013098">
    <property type="entry name" value="Ig_I-set"/>
</dbReference>
<evidence type="ECO:0000259" key="9">
    <source>
        <dbReference type="PROSITE" id="PS50835"/>
    </source>
</evidence>
<evidence type="ECO:0000313" key="10">
    <source>
        <dbReference type="EMBL" id="CAH1251075.1"/>
    </source>
</evidence>
<dbReference type="InterPro" id="IPR001611">
    <property type="entry name" value="Leu-rich_rpt"/>
</dbReference>
<feature type="compositionally biased region" description="Low complexity" evidence="6">
    <location>
        <begin position="650"/>
        <end position="659"/>
    </location>
</feature>
<dbReference type="SUPFAM" id="SSF52058">
    <property type="entry name" value="L domain-like"/>
    <property type="match status" value="2"/>
</dbReference>
<evidence type="ECO:0000256" key="1">
    <source>
        <dbReference type="ARBA" id="ARBA00022614"/>
    </source>
</evidence>
<protein>
    <submittedName>
        <fullName evidence="10">LINGO2 protein</fullName>
    </submittedName>
</protein>
<dbReference type="AlphaFoldDB" id="A0A8J9ZBV1"/>
<dbReference type="Proteomes" id="UP000838412">
    <property type="component" value="Chromosome 18"/>
</dbReference>
<keyword evidence="7" id="KW-0472">Membrane</keyword>
<evidence type="ECO:0000256" key="4">
    <source>
        <dbReference type="ARBA" id="ARBA00023157"/>
    </source>
</evidence>
<dbReference type="Gene3D" id="2.60.40.10">
    <property type="entry name" value="Immunoglobulins"/>
    <property type="match status" value="1"/>
</dbReference>
<keyword evidence="7" id="KW-1133">Transmembrane helix</keyword>
<dbReference type="Pfam" id="PF07679">
    <property type="entry name" value="I-set"/>
    <property type="match status" value="1"/>
</dbReference>
<proteinExistence type="predicted"/>
<dbReference type="SMART" id="SM00365">
    <property type="entry name" value="LRR_SD22"/>
    <property type="match status" value="8"/>
</dbReference>
<evidence type="ECO:0000313" key="11">
    <source>
        <dbReference type="Proteomes" id="UP000838412"/>
    </source>
</evidence>
<dbReference type="InterPro" id="IPR000483">
    <property type="entry name" value="Cys-rich_flank_reg_C"/>
</dbReference>
<dbReference type="InterPro" id="IPR013783">
    <property type="entry name" value="Ig-like_fold"/>
</dbReference>
<dbReference type="SMART" id="SM00369">
    <property type="entry name" value="LRR_TYP"/>
    <property type="match status" value="17"/>
</dbReference>
<evidence type="ECO:0000256" key="2">
    <source>
        <dbReference type="ARBA" id="ARBA00022729"/>
    </source>
</evidence>
<dbReference type="PROSITE" id="PS51450">
    <property type="entry name" value="LRR"/>
    <property type="match status" value="5"/>
</dbReference>
<dbReference type="SMART" id="SM00364">
    <property type="entry name" value="LRR_BAC"/>
    <property type="match status" value="4"/>
</dbReference>
<evidence type="ECO:0000256" key="5">
    <source>
        <dbReference type="ARBA" id="ARBA00023180"/>
    </source>
</evidence>
<sequence>MEFCKIILVSLLLLHFAVWNFANSSCPSPCTCSTINEVDCANKNLQEIPEPLPTESERLYLQRNKLTELANDQFVAIPRLEALDLSYNAISDIKPGAFNGLTNLNFLLLPGNQLDAAPRKALKGLSNLQRLYLYDNKIQMVLDASFRNNDKLEQLLLSNNEIDYISPDAFDGMNSLQILHLYYNKLENVPWRSLRGLTSLVELNLHSNVILAVPANSFSDLRELQNLYLNSNKIVYISPLAFVRLENLKILGLDSNQLESVPCQAIQRLSTLRSLYLQTNKITELPAECFAELNDLRWLRLDGNRIHYASETSLLGLNSLMELQLQQNNLSAIQGVAFRFTPNLQILYLQDNPIRNITVNHFRSLPHLSELYIGPVTNIAPTAFLTFRNLTKLWVTESNLHEVPIKALMHLTNLEQLDLSRNPIHVIETNTFLNLTKLKHLILNHMKLETVQEGAFSGLGLLEILEMRDNRLQTLPVNLFSALTSLQIIELWENRWRCDCNLRWLKEWSESEYHFFYNNMAFRVKCNTPEELSDKYFAELAPDDFICVRPWMYTQSFNITVDEWTNAVLPCNASGFPPPTGTWITSNNVRYRQDVVNPGDRVFVGKDNGLNITVARKFDSGSYTCNASNPVGSVNVTIHLKVNEREREVTTQQISTTDTTTRREETTTDCDSTTRGKPMQPTEERVRTTIPAPPTTMIRPDSLKDPHEDLKTTLALIGSNVATMLGTFMIFCLLLLCIRGWKRRRKIRKLTKDLTYENDHAYNLDKLIPMNDICTQTNKLSVIIPPERELDHIPNHIPKCVTFAPPDHCREDGGCTISNPSTENGEGEGESSTWL</sequence>
<dbReference type="EMBL" id="OV696703">
    <property type="protein sequence ID" value="CAH1251075.1"/>
    <property type="molecule type" value="Genomic_DNA"/>
</dbReference>
<accession>A0A8J9ZBV1</accession>
<dbReference type="SUPFAM" id="SSF48726">
    <property type="entry name" value="Immunoglobulin"/>
    <property type="match status" value="1"/>
</dbReference>
<gene>
    <name evidence="10" type="primary">LINGO2</name>
    <name evidence="10" type="ORF">BLAG_LOCUS11571</name>
</gene>
<dbReference type="PANTHER" id="PTHR45842">
    <property type="entry name" value="SYNAPTIC ADHESION-LIKE MOLECULE SALM"/>
    <property type="match status" value="1"/>
</dbReference>
<evidence type="ECO:0000256" key="6">
    <source>
        <dbReference type="SAM" id="MobiDB-lite"/>
    </source>
</evidence>
<keyword evidence="1" id="KW-0433">Leucine-rich repeat</keyword>
<evidence type="ECO:0000256" key="8">
    <source>
        <dbReference type="SAM" id="SignalP"/>
    </source>
</evidence>
<dbReference type="FunFam" id="2.60.40.10:FF:003896">
    <property type="match status" value="1"/>
</dbReference>
<dbReference type="InterPro" id="IPR003598">
    <property type="entry name" value="Ig_sub2"/>
</dbReference>
<dbReference type="InterPro" id="IPR003591">
    <property type="entry name" value="Leu-rich_rpt_typical-subtyp"/>
</dbReference>
<dbReference type="SMART" id="SM00082">
    <property type="entry name" value="LRRCT"/>
    <property type="match status" value="1"/>
</dbReference>
<feature type="chain" id="PRO_5035439332" evidence="8">
    <location>
        <begin position="23"/>
        <end position="835"/>
    </location>
</feature>
<dbReference type="Pfam" id="PF13855">
    <property type="entry name" value="LRR_8"/>
    <property type="match status" value="5"/>
</dbReference>
<keyword evidence="2 8" id="KW-0732">Signal</keyword>
<dbReference type="OrthoDB" id="1055097at2759"/>
<organism evidence="10 11">
    <name type="scientific">Branchiostoma lanceolatum</name>
    <name type="common">Common lancelet</name>
    <name type="synonym">Amphioxus lanceolatum</name>
    <dbReference type="NCBI Taxonomy" id="7740"/>
    <lineage>
        <taxon>Eukaryota</taxon>
        <taxon>Metazoa</taxon>
        <taxon>Chordata</taxon>
        <taxon>Cephalochordata</taxon>
        <taxon>Leptocardii</taxon>
        <taxon>Amphioxiformes</taxon>
        <taxon>Branchiostomatidae</taxon>
        <taxon>Branchiostoma</taxon>
    </lineage>
</organism>
<evidence type="ECO:0000256" key="3">
    <source>
        <dbReference type="ARBA" id="ARBA00022737"/>
    </source>
</evidence>
<keyword evidence="5" id="KW-0325">Glycoprotein</keyword>
<dbReference type="PROSITE" id="PS50835">
    <property type="entry name" value="IG_LIKE"/>
    <property type="match status" value="1"/>
</dbReference>
<dbReference type="FunFam" id="3.80.10.10:FF:000382">
    <property type="entry name" value="Leucine rich repeats and transmembrane domains 1"/>
    <property type="match status" value="1"/>
</dbReference>
<keyword evidence="4" id="KW-1015">Disulfide bond</keyword>